<dbReference type="AlphaFoldDB" id="A0A5B9Q2J7"/>
<dbReference type="PANTHER" id="PTHR44858">
    <property type="entry name" value="TETRATRICOPEPTIDE REPEAT PROTEIN 6"/>
    <property type="match status" value="1"/>
</dbReference>
<dbReference type="SMART" id="SM00028">
    <property type="entry name" value="TPR"/>
    <property type="match status" value="6"/>
</dbReference>
<keyword evidence="5" id="KW-0449">Lipoprotein</keyword>
<keyword evidence="2 3" id="KW-0802">TPR repeat</keyword>
<dbReference type="InterPro" id="IPR050498">
    <property type="entry name" value="Ycf3"/>
</dbReference>
<sequence length="467" mass="50606" precursor="true">MKSSLPTCFVHKLCNSIYHTLCVVGCLVGAATASADDGSFTFVEDTSVVEASHAQDSPASRNGDSFVFVEETSAPAQTVAPPKRGDIKLVSDISEEQAIYQEATQLEVSQSAISKPVRRQPTIKQPAANKIKVSKPAPLNAVGQLLVDAHFLSQTAGTTTDYSDVIDLGVEAIQLGAKGENKQYANQLISWALNRRGQLYSEEGKSDLADADFHEALKFDPKNWRALHNRGVSYAETGQFAEAFDDFNLVLEMNPEFGKAYTNRATLFVQAGDLSSAEQDYQQACRLDKKLSSARLGLARVCHIGGRWDEAYAHFTAAAELAPENPAILCSRGDLLADMGRYAEALADYADAIEIKPSFAHAYRNGAWLLATCPDETFRDSENAVLGARQALEFEYGDRHVALDTLAAALANAGNYDEAIQTLEEAIEVAPSASRGDYLARIKLYESGTPFRTQPVAVVSQAAYEGE</sequence>
<dbReference type="Proteomes" id="UP000323917">
    <property type="component" value="Chromosome"/>
</dbReference>
<gene>
    <name evidence="5" type="ORF">Pr1d_05080</name>
</gene>
<keyword evidence="6" id="KW-1185">Reference proteome</keyword>
<feature type="repeat" description="TPR" evidence="3">
    <location>
        <begin position="258"/>
        <end position="291"/>
    </location>
</feature>
<feature type="repeat" description="TPR" evidence="3">
    <location>
        <begin position="326"/>
        <end position="359"/>
    </location>
</feature>
<feature type="signal peptide" evidence="4">
    <location>
        <begin position="1"/>
        <end position="35"/>
    </location>
</feature>
<dbReference type="InterPro" id="IPR019734">
    <property type="entry name" value="TPR_rpt"/>
</dbReference>
<evidence type="ECO:0000256" key="3">
    <source>
        <dbReference type="PROSITE-ProRule" id="PRU00339"/>
    </source>
</evidence>
<reference evidence="5 6" key="1">
    <citation type="submission" date="2019-08" db="EMBL/GenBank/DDBJ databases">
        <title>Deep-cultivation of Planctomycetes and their phenomic and genomic characterization uncovers novel biology.</title>
        <authorList>
            <person name="Wiegand S."/>
            <person name="Jogler M."/>
            <person name="Boedeker C."/>
            <person name="Pinto D."/>
            <person name="Vollmers J."/>
            <person name="Rivas-Marin E."/>
            <person name="Kohn T."/>
            <person name="Peeters S.H."/>
            <person name="Heuer A."/>
            <person name="Rast P."/>
            <person name="Oberbeckmann S."/>
            <person name="Bunk B."/>
            <person name="Jeske O."/>
            <person name="Meyerdierks A."/>
            <person name="Storesund J.E."/>
            <person name="Kallscheuer N."/>
            <person name="Luecker S."/>
            <person name="Lage O.M."/>
            <person name="Pohl T."/>
            <person name="Merkel B.J."/>
            <person name="Hornburger P."/>
            <person name="Mueller R.-W."/>
            <person name="Bruemmer F."/>
            <person name="Labrenz M."/>
            <person name="Spormann A.M."/>
            <person name="Op den Camp H."/>
            <person name="Overmann J."/>
            <person name="Amann R."/>
            <person name="Jetten M.S.M."/>
            <person name="Mascher T."/>
            <person name="Medema M.H."/>
            <person name="Devos D.P."/>
            <person name="Kaster A.-K."/>
            <person name="Ovreas L."/>
            <person name="Rohde M."/>
            <person name="Galperin M.Y."/>
            <person name="Jogler C."/>
        </authorList>
    </citation>
    <scope>NUCLEOTIDE SEQUENCE [LARGE SCALE GENOMIC DNA]</scope>
    <source>
        <strain evidence="5 6">Pr1d</strain>
    </source>
</reference>
<name>A0A5B9Q2J7_9BACT</name>
<dbReference type="Pfam" id="PF13181">
    <property type="entry name" value="TPR_8"/>
    <property type="match status" value="1"/>
</dbReference>
<dbReference type="PROSITE" id="PS50005">
    <property type="entry name" value="TPR"/>
    <property type="match status" value="5"/>
</dbReference>
<dbReference type="Pfam" id="PF07719">
    <property type="entry name" value="TPR_2"/>
    <property type="match status" value="1"/>
</dbReference>
<keyword evidence="1" id="KW-0677">Repeat</keyword>
<feature type="chain" id="PRO_5023102676" evidence="4">
    <location>
        <begin position="36"/>
        <end position="467"/>
    </location>
</feature>
<evidence type="ECO:0000313" key="6">
    <source>
        <dbReference type="Proteomes" id="UP000323917"/>
    </source>
</evidence>
<feature type="repeat" description="TPR" evidence="3">
    <location>
        <begin position="190"/>
        <end position="223"/>
    </location>
</feature>
<accession>A0A5B9Q2J7</accession>
<evidence type="ECO:0000313" key="5">
    <source>
        <dbReference type="EMBL" id="QEG33247.1"/>
    </source>
</evidence>
<dbReference type="InterPro" id="IPR013105">
    <property type="entry name" value="TPR_2"/>
</dbReference>
<keyword evidence="4" id="KW-0732">Signal</keyword>
<feature type="repeat" description="TPR" evidence="3">
    <location>
        <begin position="400"/>
        <end position="433"/>
    </location>
</feature>
<proteinExistence type="predicted"/>
<dbReference type="SUPFAM" id="SSF48452">
    <property type="entry name" value="TPR-like"/>
    <property type="match status" value="1"/>
</dbReference>
<dbReference type="KEGG" id="bgok:Pr1d_05080"/>
<evidence type="ECO:0000256" key="1">
    <source>
        <dbReference type="ARBA" id="ARBA00022737"/>
    </source>
</evidence>
<dbReference type="Pfam" id="PF13424">
    <property type="entry name" value="TPR_12"/>
    <property type="match status" value="1"/>
</dbReference>
<feature type="repeat" description="TPR" evidence="3">
    <location>
        <begin position="224"/>
        <end position="257"/>
    </location>
</feature>
<dbReference type="EMBL" id="CP042913">
    <property type="protein sequence ID" value="QEG33247.1"/>
    <property type="molecule type" value="Genomic_DNA"/>
</dbReference>
<dbReference type="Gene3D" id="1.25.40.10">
    <property type="entry name" value="Tetratricopeptide repeat domain"/>
    <property type="match status" value="1"/>
</dbReference>
<dbReference type="RefSeq" id="WP_168205021.1">
    <property type="nucleotide sequence ID" value="NZ_CP042913.1"/>
</dbReference>
<dbReference type="InterPro" id="IPR011990">
    <property type="entry name" value="TPR-like_helical_dom_sf"/>
</dbReference>
<dbReference type="Pfam" id="PF13432">
    <property type="entry name" value="TPR_16"/>
    <property type="match status" value="1"/>
</dbReference>
<dbReference type="PANTHER" id="PTHR44858:SF1">
    <property type="entry name" value="UDP-N-ACETYLGLUCOSAMINE--PEPTIDE N-ACETYLGLUCOSAMINYLTRANSFERASE SPINDLY-RELATED"/>
    <property type="match status" value="1"/>
</dbReference>
<protein>
    <submittedName>
        <fullName evidence="5">Lipoprotein NlpI</fullName>
    </submittedName>
</protein>
<organism evidence="5 6">
    <name type="scientific">Bythopirellula goksoeyrii</name>
    <dbReference type="NCBI Taxonomy" id="1400387"/>
    <lineage>
        <taxon>Bacteria</taxon>
        <taxon>Pseudomonadati</taxon>
        <taxon>Planctomycetota</taxon>
        <taxon>Planctomycetia</taxon>
        <taxon>Pirellulales</taxon>
        <taxon>Lacipirellulaceae</taxon>
        <taxon>Bythopirellula</taxon>
    </lineage>
</organism>
<evidence type="ECO:0000256" key="4">
    <source>
        <dbReference type="SAM" id="SignalP"/>
    </source>
</evidence>
<evidence type="ECO:0000256" key="2">
    <source>
        <dbReference type="ARBA" id="ARBA00022803"/>
    </source>
</evidence>